<proteinExistence type="predicted"/>
<organism evidence="2 3">
    <name type="scientific">Staphylococcus lutrae</name>
    <dbReference type="NCBI Taxonomy" id="155085"/>
    <lineage>
        <taxon>Bacteria</taxon>
        <taxon>Bacillati</taxon>
        <taxon>Bacillota</taxon>
        <taxon>Bacilli</taxon>
        <taxon>Bacillales</taxon>
        <taxon>Staphylococcaceae</taxon>
        <taxon>Staphylococcus</taxon>
    </lineage>
</organism>
<dbReference type="KEGG" id="slz:B5P37_06345"/>
<protein>
    <submittedName>
        <fullName evidence="2">Uncharacterized protein</fullName>
    </submittedName>
</protein>
<gene>
    <name evidence="2" type="ORF">B5P37_06345</name>
</gene>
<dbReference type="AlphaFoldDB" id="A0AAC9RSN8"/>
<keyword evidence="1" id="KW-1133">Transmembrane helix</keyword>
<sequence length="67" mass="7913">MKLIKVYLILIILILSSVFIYLNYNCKHEKTKIAVLDTGFEKKAVNSNLIHYRQIKPKLKDKEDYQA</sequence>
<keyword evidence="1" id="KW-0812">Transmembrane</keyword>
<evidence type="ECO:0000256" key="1">
    <source>
        <dbReference type="SAM" id="Phobius"/>
    </source>
</evidence>
<dbReference type="EMBL" id="CP020773">
    <property type="protein sequence ID" value="ARJ50966.1"/>
    <property type="molecule type" value="Genomic_DNA"/>
</dbReference>
<dbReference type="Proteomes" id="UP000242864">
    <property type="component" value="Chromosome"/>
</dbReference>
<name>A0AAC9RSN8_9STAP</name>
<keyword evidence="1" id="KW-0472">Membrane</keyword>
<feature type="transmembrane region" description="Helical" evidence="1">
    <location>
        <begin position="6"/>
        <end position="24"/>
    </location>
</feature>
<evidence type="ECO:0000313" key="2">
    <source>
        <dbReference type="EMBL" id="ARJ50966.1"/>
    </source>
</evidence>
<accession>A0AAC9RSN8</accession>
<keyword evidence="3" id="KW-1185">Reference proteome</keyword>
<reference evidence="2 3" key="1">
    <citation type="submission" date="2017-04" db="EMBL/GenBank/DDBJ databases">
        <authorList>
            <person name="Veseli I.A."/>
            <person name="Tang C."/>
            <person name="Pombert J.-F."/>
        </authorList>
    </citation>
    <scope>NUCLEOTIDE SEQUENCE [LARGE SCALE GENOMIC DNA]</scope>
    <source>
        <strain evidence="2 3">ATCC 700373</strain>
    </source>
</reference>
<evidence type="ECO:0000313" key="3">
    <source>
        <dbReference type="Proteomes" id="UP000242864"/>
    </source>
</evidence>